<evidence type="ECO:0000313" key="2">
    <source>
        <dbReference type="EMBL" id="TWI33776.1"/>
    </source>
</evidence>
<comment type="caution">
    <text evidence="2">The sequence shown here is derived from an EMBL/GenBank/DDBJ whole genome shotgun (WGS) entry which is preliminary data.</text>
</comment>
<name>A0A562NPX8_9RHOB</name>
<evidence type="ECO:0000313" key="3">
    <source>
        <dbReference type="Proteomes" id="UP000316225"/>
    </source>
</evidence>
<dbReference type="InterPro" id="IPR007048">
    <property type="entry name" value="IraD/Gp25-like"/>
</dbReference>
<keyword evidence="3" id="KW-1185">Reference proteome</keyword>
<dbReference type="AlphaFoldDB" id="A0A562NPX8"/>
<dbReference type="PANTHER" id="PTHR38595:SF1">
    <property type="entry name" value="TYPE VI SECRETION SYSTEM COMPONENT TSSE1"/>
    <property type="match status" value="1"/>
</dbReference>
<dbReference type="InterPro" id="IPR053176">
    <property type="entry name" value="T6SS_TssE1-like"/>
</dbReference>
<protein>
    <submittedName>
        <fullName evidence="2">Type VI secretion system protein ImpF</fullName>
    </submittedName>
</protein>
<accession>A0A562NPX8</accession>
<reference evidence="2 3" key="1">
    <citation type="journal article" date="2015" name="Stand. Genomic Sci.">
        <title>Genomic Encyclopedia of Bacterial and Archaeal Type Strains, Phase III: the genomes of soil and plant-associated and newly described type strains.</title>
        <authorList>
            <person name="Whitman W.B."/>
            <person name="Woyke T."/>
            <person name="Klenk H.P."/>
            <person name="Zhou Y."/>
            <person name="Lilburn T.G."/>
            <person name="Beck B.J."/>
            <person name="De Vos P."/>
            <person name="Vandamme P."/>
            <person name="Eisen J.A."/>
            <person name="Garrity G."/>
            <person name="Hugenholtz P."/>
            <person name="Kyrpides N.C."/>
        </authorList>
    </citation>
    <scope>NUCLEOTIDE SEQUENCE [LARGE SCALE GENOMIC DNA]</scope>
    <source>
        <strain evidence="2 3">CGMCC 1.5364</strain>
    </source>
</reference>
<dbReference type="SUPFAM" id="SSF160719">
    <property type="entry name" value="gpW/gp25-like"/>
    <property type="match status" value="1"/>
</dbReference>
<proteinExistence type="predicted"/>
<dbReference type="RefSeq" id="WP_145397953.1">
    <property type="nucleotide sequence ID" value="NZ_VLKU01000006.1"/>
</dbReference>
<dbReference type="OrthoDB" id="119583at2"/>
<organism evidence="2 3">
    <name type="scientific">Paracoccus sulfuroxidans</name>
    <dbReference type="NCBI Taxonomy" id="384678"/>
    <lineage>
        <taxon>Bacteria</taxon>
        <taxon>Pseudomonadati</taxon>
        <taxon>Pseudomonadota</taxon>
        <taxon>Alphaproteobacteria</taxon>
        <taxon>Rhodobacterales</taxon>
        <taxon>Paracoccaceae</taxon>
        <taxon>Paracoccus</taxon>
    </lineage>
</organism>
<dbReference type="Proteomes" id="UP000316225">
    <property type="component" value="Unassembled WGS sequence"/>
</dbReference>
<dbReference type="PANTHER" id="PTHR38595">
    <property type="entry name" value="CYTOPLASMIC PROTEIN-RELATED"/>
    <property type="match status" value="1"/>
</dbReference>
<dbReference type="EMBL" id="VLKU01000006">
    <property type="protein sequence ID" value="TWI33776.1"/>
    <property type="molecule type" value="Genomic_DNA"/>
</dbReference>
<sequence length="195" mass="22417">MSSDRHKDQRNDDLARNGLREMSLMHVFRDSAARRDSRDADRRYAQGDRDLTLRSQKRRDGVSEASLRRNLATDIANLMNSIRLDVSVNLDDVPRVRRSIVNHGFQDMDTLWQQNRTPADLAEAIRHALIVNEPRLRAETIEVRVDDEGPTHDQRLTFEIVAEMISNPTDIPLQFFAEIDPAAGKIAMKRMQGEE</sequence>
<evidence type="ECO:0000259" key="1">
    <source>
        <dbReference type="Pfam" id="PF04965"/>
    </source>
</evidence>
<feature type="domain" description="IraD/Gp25-like" evidence="1">
    <location>
        <begin position="66"/>
        <end position="168"/>
    </location>
</feature>
<dbReference type="Pfam" id="PF04965">
    <property type="entry name" value="GPW_gp25"/>
    <property type="match status" value="1"/>
</dbReference>
<gene>
    <name evidence="2" type="ORF">IQ24_02140</name>
</gene>